<accession>A0AAV2D8W1</accession>
<dbReference type="EMBL" id="OZ034815">
    <property type="protein sequence ID" value="CAL1368743.1"/>
    <property type="molecule type" value="Genomic_DNA"/>
</dbReference>
<evidence type="ECO:0000313" key="2">
    <source>
        <dbReference type="EMBL" id="CAL1368743.1"/>
    </source>
</evidence>
<gene>
    <name evidence="2" type="ORF">LTRI10_LOCUS11718</name>
</gene>
<evidence type="ECO:0000313" key="3">
    <source>
        <dbReference type="Proteomes" id="UP001497516"/>
    </source>
</evidence>
<reference evidence="2 3" key="1">
    <citation type="submission" date="2024-04" db="EMBL/GenBank/DDBJ databases">
        <authorList>
            <person name="Fracassetti M."/>
        </authorList>
    </citation>
    <scope>NUCLEOTIDE SEQUENCE [LARGE SCALE GENOMIC DNA]</scope>
</reference>
<organism evidence="2 3">
    <name type="scientific">Linum trigynum</name>
    <dbReference type="NCBI Taxonomy" id="586398"/>
    <lineage>
        <taxon>Eukaryota</taxon>
        <taxon>Viridiplantae</taxon>
        <taxon>Streptophyta</taxon>
        <taxon>Embryophyta</taxon>
        <taxon>Tracheophyta</taxon>
        <taxon>Spermatophyta</taxon>
        <taxon>Magnoliopsida</taxon>
        <taxon>eudicotyledons</taxon>
        <taxon>Gunneridae</taxon>
        <taxon>Pentapetalae</taxon>
        <taxon>rosids</taxon>
        <taxon>fabids</taxon>
        <taxon>Malpighiales</taxon>
        <taxon>Linaceae</taxon>
        <taxon>Linum</taxon>
    </lineage>
</organism>
<evidence type="ECO:0000256" key="1">
    <source>
        <dbReference type="SAM" id="MobiDB-lite"/>
    </source>
</evidence>
<sequence>MGQHVTMQRTVVAVTSGNGRFQALSEKETLAPASQEMSAMDPKVTSGSQNNVVVNAPMNVGTERTVTVHDTIKRKEGLMDVTIAQMEEAVVFTTQKPLEEKRPAQMKAMNAQKVTMGQQVSGQKKGATLPKSKQVVDLGAKTNKKPPPYSDWGWESWHAWRGLAVCGN</sequence>
<dbReference type="Proteomes" id="UP001497516">
    <property type="component" value="Chromosome 2"/>
</dbReference>
<protein>
    <submittedName>
        <fullName evidence="2">Uncharacterized protein</fullName>
    </submittedName>
</protein>
<keyword evidence="3" id="KW-1185">Reference proteome</keyword>
<dbReference type="AlphaFoldDB" id="A0AAV2D8W1"/>
<name>A0AAV2D8W1_9ROSI</name>
<feature type="region of interest" description="Disordered" evidence="1">
    <location>
        <begin position="29"/>
        <end position="49"/>
    </location>
</feature>
<proteinExistence type="predicted"/>